<accession>A0A371JRV8</accession>
<dbReference type="EMBL" id="QTJX01000002">
    <property type="protein sequence ID" value="RDY60241.1"/>
    <property type="molecule type" value="Genomic_DNA"/>
</dbReference>
<sequence>MILVTGGTGLIGSHLLFHLTSNGKEVRATFRSEDSIEKVEKIFGYYTDSPGTLFEKVSWVQADITDVESMSTLFDEVDQVYHVAALISFDPKDYKSLVRVNTEGTSNVVNLCLKHRVKKLCHVSSIAAIGPSLQNEMATEENEWSDIKVSGYGLTKHDAELEVWRGSQEGLSVVIVNPGVVIGPGFWKSGSGSFFTYAAKGKKSFIPGGTGFVSVNDVVRSMTMLMDSKVESERFILVNENMSYGEFFQRIAPHLDVSPPSKEIPFWALELFWRWDWLRSNLLEKRRRLTKTMAKGLYKQENYSSEKIIDTLNFQFDDLDEVIRFCSAKFKNRNQ</sequence>
<dbReference type="InterPro" id="IPR001509">
    <property type="entry name" value="Epimerase_deHydtase"/>
</dbReference>
<dbReference type="GO" id="GO:0004029">
    <property type="term" value="F:aldehyde dehydrogenase (NAD+) activity"/>
    <property type="evidence" value="ECO:0007669"/>
    <property type="project" value="TreeGrafter"/>
</dbReference>
<evidence type="ECO:0000313" key="3">
    <source>
        <dbReference type="Proteomes" id="UP000261828"/>
    </source>
</evidence>
<dbReference type="OrthoDB" id="596910at2"/>
<gene>
    <name evidence="2" type="ORF">DX873_08950</name>
</gene>
<dbReference type="SUPFAM" id="SSF51735">
    <property type="entry name" value="NAD(P)-binding Rossmann-fold domains"/>
    <property type="match status" value="1"/>
</dbReference>
<feature type="domain" description="NAD-dependent epimerase/dehydratase" evidence="1">
    <location>
        <begin position="2"/>
        <end position="231"/>
    </location>
</feature>
<dbReference type="AlphaFoldDB" id="A0A371JRV8"/>
<protein>
    <submittedName>
        <fullName evidence="2">NAD-dependent epimerase/dehydratase family protein</fullName>
    </submittedName>
</protein>
<dbReference type="Gene3D" id="3.40.50.720">
    <property type="entry name" value="NAD(P)-binding Rossmann-like Domain"/>
    <property type="match status" value="1"/>
</dbReference>
<dbReference type="Proteomes" id="UP000261828">
    <property type="component" value="Unassembled WGS sequence"/>
</dbReference>
<dbReference type="PANTHER" id="PTHR48079:SF6">
    <property type="entry name" value="NAD(P)-BINDING DOMAIN-CONTAINING PROTEIN-RELATED"/>
    <property type="match status" value="1"/>
</dbReference>
<dbReference type="Pfam" id="PF01370">
    <property type="entry name" value="Epimerase"/>
    <property type="match status" value="1"/>
</dbReference>
<proteinExistence type="predicted"/>
<dbReference type="GO" id="GO:0005737">
    <property type="term" value="C:cytoplasm"/>
    <property type="evidence" value="ECO:0007669"/>
    <property type="project" value="TreeGrafter"/>
</dbReference>
<dbReference type="InterPro" id="IPR036291">
    <property type="entry name" value="NAD(P)-bd_dom_sf"/>
</dbReference>
<reference evidence="2 3" key="1">
    <citation type="submission" date="2018-08" db="EMBL/GenBank/DDBJ databases">
        <title>Muricauda nanhaiensis sp. nov., isolated from seawater of the South China Sea.</title>
        <authorList>
            <person name="Dang Y."/>
        </authorList>
    </citation>
    <scope>NUCLEOTIDE SEQUENCE [LARGE SCALE GENOMIC DNA]</scope>
    <source>
        <strain evidence="2 3">SM1704</strain>
    </source>
</reference>
<evidence type="ECO:0000259" key="1">
    <source>
        <dbReference type="Pfam" id="PF01370"/>
    </source>
</evidence>
<keyword evidence="3" id="KW-1185">Reference proteome</keyword>
<evidence type="ECO:0000313" key="2">
    <source>
        <dbReference type="EMBL" id="RDY60241.1"/>
    </source>
</evidence>
<name>A0A371JRV8_9FLAO</name>
<dbReference type="PANTHER" id="PTHR48079">
    <property type="entry name" value="PROTEIN YEEZ"/>
    <property type="match status" value="1"/>
</dbReference>
<organism evidence="2 3">
    <name type="scientific">Flagellimonas nanhaiensis</name>
    <dbReference type="NCBI Taxonomy" id="2292706"/>
    <lineage>
        <taxon>Bacteria</taxon>
        <taxon>Pseudomonadati</taxon>
        <taxon>Bacteroidota</taxon>
        <taxon>Flavobacteriia</taxon>
        <taxon>Flavobacteriales</taxon>
        <taxon>Flavobacteriaceae</taxon>
        <taxon>Flagellimonas</taxon>
    </lineage>
</organism>
<comment type="caution">
    <text evidence="2">The sequence shown here is derived from an EMBL/GenBank/DDBJ whole genome shotgun (WGS) entry which is preliminary data.</text>
</comment>
<dbReference type="InterPro" id="IPR051783">
    <property type="entry name" value="NAD(P)-dependent_oxidoreduct"/>
</dbReference>